<dbReference type="GO" id="GO:0005737">
    <property type="term" value="C:cytoplasm"/>
    <property type="evidence" value="ECO:0007669"/>
    <property type="project" value="TreeGrafter"/>
</dbReference>
<dbReference type="Pfam" id="PF00106">
    <property type="entry name" value="adh_short"/>
    <property type="match status" value="1"/>
</dbReference>
<evidence type="ECO:0000256" key="2">
    <source>
        <dbReference type="ARBA" id="ARBA00022857"/>
    </source>
</evidence>
<dbReference type="SUPFAM" id="SSF51735">
    <property type="entry name" value="NAD(P)-binding Rossmann-fold domains"/>
    <property type="match status" value="1"/>
</dbReference>
<dbReference type="AlphaFoldDB" id="A0AA39GCC3"/>
<dbReference type="PRINTS" id="PR00081">
    <property type="entry name" value="GDHRDH"/>
</dbReference>
<dbReference type="FunFam" id="3.40.50.720:FF:000643">
    <property type="entry name" value="Short chain dehydrogenase/reductase family oxidoreductase, putative"/>
    <property type="match status" value="1"/>
</dbReference>
<dbReference type="PROSITE" id="PS00061">
    <property type="entry name" value="ADH_SHORT"/>
    <property type="match status" value="1"/>
</dbReference>
<dbReference type="InterPro" id="IPR036291">
    <property type="entry name" value="NAD(P)-bd_dom_sf"/>
</dbReference>
<dbReference type="Proteomes" id="UP001175261">
    <property type="component" value="Unassembled WGS sequence"/>
</dbReference>
<comment type="caution">
    <text evidence="5">The sequence shown here is derived from an EMBL/GenBank/DDBJ whole genome shotgun (WGS) entry which is preliminary data.</text>
</comment>
<evidence type="ECO:0000313" key="6">
    <source>
        <dbReference type="Proteomes" id="UP001175261"/>
    </source>
</evidence>
<organism evidence="5 6">
    <name type="scientific">Sarocladium strictum</name>
    <name type="common">Black bundle disease fungus</name>
    <name type="synonym">Acremonium strictum</name>
    <dbReference type="NCBI Taxonomy" id="5046"/>
    <lineage>
        <taxon>Eukaryota</taxon>
        <taxon>Fungi</taxon>
        <taxon>Dikarya</taxon>
        <taxon>Ascomycota</taxon>
        <taxon>Pezizomycotina</taxon>
        <taxon>Sordariomycetes</taxon>
        <taxon>Hypocreomycetidae</taxon>
        <taxon>Hypocreales</taxon>
        <taxon>Sarocladiaceae</taxon>
        <taxon>Sarocladium</taxon>
    </lineage>
</organism>
<evidence type="ECO:0000256" key="4">
    <source>
        <dbReference type="RuleBase" id="RU000363"/>
    </source>
</evidence>
<dbReference type="PANTHER" id="PTHR44229:SF4">
    <property type="entry name" value="15-HYDROXYPROSTAGLANDIN DEHYDROGENASE [NAD(+)]"/>
    <property type="match status" value="1"/>
</dbReference>
<accession>A0AA39GCC3</accession>
<protein>
    <submittedName>
        <fullName evidence="5">Uncharacterized protein</fullName>
    </submittedName>
</protein>
<evidence type="ECO:0000256" key="3">
    <source>
        <dbReference type="ARBA" id="ARBA00023002"/>
    </source>
</evidence>
<keyword evidence="6" id="KW-1185">Reference proteome</keyword>
<evidence type="ECO:0000256" key="1">
    <source>
        <dbReference type="ARBA" id="ARBA00006484"/>
    </source>
</evidence>
<dbReference type="PRINTS" id="PR00080">
    <property type="entry name" value="SDRFAMILY"/>
</dbReference>
<proteinExistence type="inferred from homology"/>
<sequence>MSFSVKGKSAVVTGAGSGICYHFAKVLLERGCNVVMADLALRPEARELQKAFPSRAVFQQTDVTKWDQLDRAFEVAKREFGGYDIVCPGAGVYEPPFSNFWHPAGTSLSKDVHSASRYASIDINFTHPIYSTQQAIAYFTQSSKPGSIVHISSIAAQGPVLSAPMYCAAKAGISNFVRSLADLEKPPSSSSTLPSIRVTAVAPGVIKTPLWTEHPEKLAWLDGAKDEWVEPEDVALAMLSLVEKDEYVGGTVLEVGKGQTRQVKLFHDPGPSGAGHTVSGRAKGVDEVWEILAQKKQS</sequence>
<name>A0AA39GCC3_SARSR</name>
<dbReference type="GO" id="GO:0016616">
    <property type="term" value="F:oxidoreductase activity, acting on the CH-OH group of donors, NAD or NADP as acceptor"/>
    <property type="evidence" value="ECO:0007669"/>
    <property type="project" value="TreeGrafter"/>
</dbReference>
<dbReference type="EMBL" id="JAPDFR010000007">
    <property type="protein sequence ID" value="KAK0384715.1"/>
    <property type="molecule type" value="Genomic_DNA"/>
</dbReference>
<reference evidence="5" key="1">
    <citation type="submission" date="2022-10" db="EMBL/GenBank/DDBJ databases">
        <title>Determination and structural analysis of whole genome sequence of Sarocladium strictum F4-1.</title>
        <authorList>
            <person name="Hu L."/>
            <person name="Jiang Y."/>
        </authorList>
    </citation>
    <scope>NUCLEOTIDE SEQUENCE</scope>
    <source>
        <strain evidence="5">F4-1</strain>
    </source>
</reference>
<evidence type="ECO:0000313" key="5">
    <source>
        <dbReference type="EMBL" id="KAK0384715.1"/>
    </source>
</evidence>
<dbReference type="Gene3D" id="3.40.50.720">
    <property type="entry name" value="NAD(P)-binding Rossmann-like Domain"/>
    <property type="match status" value="1"/>
</dbReference>
<keyword evidence="2" id="KW-0521">NADP</keyword>
<dbReference type="InterPro" id="IPR020904">
    <property type="entry name" value="Sc_DH/Rdtase_CS"/>
</dbReference>
<comment type="similarity">
    <text evidence="1 4">Belongs to the short-chain dehydrogenases/reductases (SDR) family.</text>
</comment>
<dbReference type="InterPro" id="IPR002347">
    <property type="entry name" value="SDR_fam"/>
</dbReference>
<keyword evidence="3" id="KW-0560">Oxidoreductase</keyword>
<gene>
    <name evidence="5" type="ORF">NLU13_7193</name>
</gene>
<dbReference type="PANTHER" id="PTHR44229">
    <property type="entry name" value="15-HYDROXYPROSTAGLANDIN DEHYDROGENASE [NAD(+)]"/>
    <property type="match status" value="1"/>
</dbReference>